<dbReference type="EMBL" id="JACEIK010003585">
    <property type="protein sequence ID" value="MCD9642315.1"/>
    <property type="molecule type" value="Genomic_DNA"/>
</dbReference>
<sequence>MPPTPRWSPEYEGKEEITGSPSAKCLCQSTNRQFIVGFNQCNREVNDELRPTSGMQRYTGETLVITSETQAE</sequence>
<gene>
    <name evidence="2" type="ORF">HAX54_029026</name>
</gene>
<accession>A0ABS8V8J1</accession>
<evidence type="ECO:0000313" key="2">
    <source>
        <dbReference type="EMBL" id="MCD9642315.1"/>
    </source>
</evidence>
<protein>
    <submittedName>
        <fullName evidence="2">Uncharacterized protein</fullName>
    </submittedName>
</protein>
<name>A0ABS8V8J1_DATST</name>
<feature type="non-terminal residue" evidence="2">
    <location>
        <position position="72"/>
    </location>
</feature>
<dbReference type="Proteomes" id="UP000823775">
    <property type="component" value="Unassembled WGS sequence"/>
</dbReference>
<keyword evidence="3" id="KW-1185">Reference proteome</keyword>
<evidence type="ECO:0000256" key="1">
    <source>
        <dbReference type="SAM" id="MobiDB-lite"/>
    </source>
</evidence>
<reference evidence="2 3" key="1">
    <citation type="journal article" date="2021" name="BMC Genomics">
        <title>Datura genome reveals duplications of psychoactive alkaloid biosynthetic genes and high mutation rate following tissue culture.</title>
        <authorList>
            <person name="Rajewski A."/>
            <person name="Carter-House D."/>
            <person name="Stajich J."/>
            <person name="Litt A."/>
        </authorList>
    </citation>
    <scope>NUCLEOTIDE SEQUENCE [LARGE SCALE GENOMIC DNA]</scope>
    <source>
        <strain evidence="2">AR-01</strain>
    </source>
</reference>
<organism evidence="2 3">
    <name type="scientific">Datura stramonium</name>
    <name type="common">Jimsonweed</name>
    <name type="synonym">Common thornapple</name>
    <dbReference type="NCBI Taxonomy" id="4076"/>
    <lineage>
        <taxon>Eukaryota</taxon>
        <taxon>Viridiplantae</taxon>
        <taxon>Streptophyta</taxon>
        <taxon>Embryophyta</taxon>
        <taxon>Tracheophyta</taxon>
        <taxon>Spermatophyta</taxon>
        <taxon>Magnoliopsida</taxon>
        <taxon>eudicotyledons</taxon>
        <taxon>Gunneridae</taxon>
        <taxon>Pentapetalae</taxon>
        <taxon>asterids</taxon>
        <taxon>lamiids</taxon>
        <taxon>Solanales</taxon>
        <taxon>Solanaceae</taxon>
        <taxon>Solanoideae</taxon>
        <taxon>Datureae</taxon>
        <taxon>Datura</taxon>
    </lineage>
</organism>
<comment type="caution">
    <text evidence="2">The sequence shown here is derived from an EMBL/GenBank/DDBJ whole genome shotgun (WGS) entry which is preliminary data.</text>
</comment>
<proteinExistence type="predicted"/>
<feature type="region of interest" description="Disordered" evidence="1">
    <location>
        <begin position="1"/>
        <end position="22"/>
    </location>
</feature>
<evidence type="ECO:0000313" key="3">
    <source>
        <dbReference type="Proteomes" id="UP000823775"/>
    </source>
</evidence>